<sequence length="37" mass="4002">MQGEHLITSILSHLPASKALEIKNILLSKDNGKTKTA</sequence>
<protein>
    <submittedName>
        <fullName evidence="1">Uncharacterized protein</fullName>
    </submittedName>
</protein>
<name>A0A090WBX0_NONUL</name>
<evidence type="ECO:0000313" key="1">
    <source>
        <dbReference type="EMBL" id="GAL73728.1"/>
    </source>
</evidence>
<gene>
    <name evidence="1" type="ORF">JCM19275_2575</name>
</gene>
<reference evidence="1 2" key="1">
    <citation type="journal article" date="2014" name="Genome Announc.">
        <title>Draft Genome Sequences of Marine Flavobacterium Nonlabens Strains NR17, NR24, NR27, NR32, NR33, and Ara13.</title>
        <authorList>
            <person name="Nakanishi M."/>
            <person name="Meirelles P."/>
            <person name="Suzuki R."/>
            <person name="Takatani N."/>
            <person name="Mino S."/>
            <person name="Suda W."/>
            <person name="Oshima K."/>
            <person name="Hattori M."/>
            <person name="Ohkuma M."/>
            <person name="Hosokawa M."/>
            <person name="Miyashita K."/>
            <person name="Thompson F.L."/>
            <person name="Niwa A."/>
            <person name="Sawabe T."/>
            <person name="Sawabe T."/>
        </authorList>
    </citation>
    <scope>NUCLEOTIDE SEQUENCE [LARGE SCALE GENOMIC DNA]</scope>
    <source>
        <strain evidence="2">JCM19275</strain>
    </source>
</reference>
<accession>A0A090WBX0</accession>
<dbReference type="EMBL" id="BBNT01000001">
    <property type="protein sequence ID" value="GAL73728.1"/>
    <property type="molecule type" value="Genomic_DNA"/>
</dbReference>
<organism evidence="1 2">
    <name type="scientific">Nonlabens ulvanivorans</name>
    <name type="common">Persicivirga ulvanivorans</name>
    <dbReference type="NCBI Taxonomy" id="906888"/>
    <lineage>
        <taxon>Bacteria</taxon>
        <taxon>Pseudomonadati</taxon>
        <taxon>Bacteroidota</taxon>
        <taxon>Flavobacteriia</taxon>
        <taxon>Flavobacteriales</taxon>
        <taxon>Flavobacteriaceae</taxon>
        <taxon>Nonlabens</taxon>
    </lineage>
</organism>
<dbReference type="Proteomes" id="UP000029647">
    <property type="component" value="Unassembled WGS sequence"/>
</dbReference>
<evidence type="ECO:0000313" key="2">
    <source>
        <dbReference type="Proteomes" id="UP000029647"/>
    </source>
</evidence>
<comment type="caution">
    <text evidence="1">The sequence shown here is derived from an EMBL/GenBank/DDBJ whole genome shotgun (WGS) entry which is preliminary data.</text>
</comment>
<proteinExistence type="predicted"/>
<dbReference type="AlphaFoldDB" id="A0A090WBX0"/>